<dbReference type="Proteomes" id="UP000199069">
    <property type="component" value="Unassembled WGS sequence"/>
</dbReference>
<sequence>MSKRCGLSLAHVLLLAPSFERTAAQGIVFRSFRVPQCSELSVGLAAHASRSPVTTVHPSSSTRSANFGCYALVGLAVKIMKQPKFDVGKLLELYSSSTEEEVGQKVVREFKEPEVLASV</sequence>
<protein>
    <submittedName>
        <fullName evidence="2">FGENESH: predicted gene_12.227 protein</fullName>
    </submittedName>
</protein>
<proteinExistence type="predicted"/>
<evidence type="ECO:0000313" key="3">
    <source>
        <dbReference type="Proteomes" id="UP000199069"/>
    </source>
</evidence>
<reference evidence="2 3" key="1">
    <citation type="submission" date="2015-07" db="EMBL/GenBank/DDBJ databases">
        <authorList>
            <person name="Cajimat M.N.B."/>
            <person name="Milazzo M.L."/>
            <person name="Fulhorst C.F."/>
        </authorList>
    </citation>
    <scope>NUCLEOTIDE SEQUENCE [LARGE SCALE GENOMIC DNA]</scope>
    <source>
        <strain evidence="2">Single colony</strain>
    </source>
</reference>
<dbReference type="STRING" id="5286.A0A0K3CSN7"/>
<evidence type="ECO:0000313" key="2">
    <source>
        <dbReference type="EMBL" id="CTR10206.1"/>
    </source>
</evidence>
<feature type="chain" id="PRO_5005495394" evidence="1">
    <location>
        <begin position="25"/>
        <end position="119"/>
    </location>
</feature>
<feature type="signal peptide" evidence="1">
    <location>
        <begin position="1"/>
        <end position="24"/>
    </location>
</feature>
<accession>A0A0K3CSN7</accession>
<gene>
    <name evidence="2" type="primary">FGENESH: predicted gene_12.227</name>
    <name evidence="2" type="ORF">BN2166_0060670</name>
</gene>
<dbReference type="EMBL" id="CWKI01000012">
    <property type="protein sequence ID" value="CTR10206.1"/>
    <property type="molecule type" value="Genomic_DNA"/>
</dbReference>
<organism evidence="2 3">
    <name type="scientific">Rhodotorula toruloides</name>
    <name type="common">Yeast</name>
    <name type="synonym">Rhodosporidium toruloides</name>
    <dbReference type="NCBI Taxonomy" id="5286"/>
    <lineage>
        <taxon>Eukaryota</taxon>
        <taxon>Fungi</taxon>
        <taxon>Dikarya</taxon>
        <taxon>Basidiomycota</taxon>
        <taxon>Pucciniomycotina</taxon>
        <taxon>Microbotryomycetes</taxon>
        <taxon>Sporidiobolales</taxon>
        <taxon>Sporidiobolaceae</taxon>
        <taxon>Rhodotorula</taxon>
    </lineage>
</organism>
<name>A0A0K3CSN7_RHOTO</name>
<keyword evidence="3" id="KW-1185">Reference proteome</keyword>
<evidence type="ECO:0000256" key="1">
    <source>
        <dbReference type="SAM" id="SignalP"/>
    </source>
</evidence>
<keyword evidence="1" id="KW-0732">Signal</keyword>
<dbReference type="AlphaFoldDB" id="A0A0K3CSN7"/>